<organism evidence="2 3">
    <name type="scientific">Porites evermanni</name>
    <dbReference type="NCBI Taxonomy" id="104178"/>
    <lineage>
        <taxon>Eukaryota</taxon>
        <taxon>Metazoa</taxon>
        <taxon>Cnidaria</taxon>
        <taxon>Anthozoa</taxon>
        <taxon>Hexacorallia</taxon>
        <taxon>Scleractinia</taxon>
        <taxon>Fungiina</taxon>
        <taxon>Poritidae</taxon>
        <taxon>Porites</taxon>
    </lineage>
</organism>
<evidence type="ECO:0000313" key="3">
    <source>
        <dbReference type="Proteomes" id="UP001159427"/>
    </source>
</evidence>
<keyword evidence="3" id="KW-1185">Reference proteome</keyword>
<accession>A0ABN8M009</accession>
<sequence length="125" mass="14233">MRGYQTQTVCLRYVNSYHQYSTLDLWDDANKDWFSGQGATEEEKQIARRLRQIAERSDRQTLPAGTETEINSKGQQGEVKRYQGRVTHYSISRTDCLSITDISCDGDAQKEQETSDADAAIGFWG</sequence>
<gene>
    <name evidence="2" type="ORF">PEVE_00011001</name>
</gene>
<evidence type="ECO:0000256" key="1">
    <source>
        <dbReference type="SAM" id="MobiDB-lite"/>
    </source>
</evidence>
<dbReference type="EMBL" id="CALNXI010000179">
    <property type="protein sequence ID" value="CAH3021358.1"/>
    <property type="molecule type" value="Genomic_DNA"/>
</dbReference>
<name>A0ABN8M009_9CNID</name>
<comment type="caution">
    <text evidence="2">The sequence shown here is derived from an EMBL/GenBank/DDBJ whole genome shotgun (WGS) entry which is preliminary data.</text>
</comment>
<evidence type="ECO:0000313" key="2">
    <source>
        <dbReference type="EMBL" id="CAH3021358.1"/>
    </source>
</evidence>
<dbReference type="Proteomes" id="UP001159427">
    <property type="component" value="Unassembled WGS sequence"/>
</dbReference>
<protein>
    <submittedName>
        <fullName evidence="2">Uncharacterized protein</fullName>
    </submittedName>
</protein>
<reference evidence="2 3" key="1">
    <citation type="submission" date="2022-05" db="EMBL/GenBank/DDBJ databases">
        <authorList>
            <consortium name="Genoscope - CEA"/>
            <person name="William W."/>
        </authorList>
    </citation>
    <scope>NUCLEOTIDE SEQUENCE [LARGE SCALE GENOMIC DNA]</scope>
</reference>
<proteinExistence type="predicted"/>
<feature type="region of interest" description="Disordered" evidence="1">
    <location>
        <begin position="54"/>
        <end position="79"/>
    </location>
</feature>